<dbReference type="EMBL" id="BAABGX010000002">
    <property type="protein sequence ID" value="GAA4309703.1"/>
    <property type="molecule type" value="Genomic_DNA"/>
</dbReference>
<protein>
    <recommendedName>
        <fullName evidence="4">Outer membrane protein beta-barrel domain-containing protein</fullName>
    </recommendedName>
</protein>
<evidence type="ECO:0008006" key="4">
    <source>
        <dbReference type="Google" id="ProtNLM"/>
    </source>
</evidence>
<feature type="chain" id="PRO_5046027103" description="Outer membrane protein beta-barrel domain-containing protein" evidence="1">
    <location>
        <begin position="24"/>
        <end position="156"/>
    </location>
</feature>
<feature type="signal peptide" evidence="1">
    <location>
        <begin position="1"/>
        <end position="23"/>
    </location>
</feature>
<evidence type="ECO:0000256" key="1">
    <source>
        <dbReference type="SAM" id="SignalP"/>
    </source>
</evidence>
<comment type="caution">
    <text evidence="2">The sequence shown here is derived from an EMBL/GenBank/DDBJ whole genome shotgun (WGS) entry which is preliminary data.</text>
</comment>
<gene>
    <name evidence="2" type="ORF">GCM10023183_27020</name>
</gene>
<proteinExistence type="predicted"/>
<accession>A0ABP8FRX0</accession>
<sequence length="156" mass="17231">MSSKLLLLLFGLLFFPAIARAQAANEYERGVIAGYAYAKTHFLQLSILHGKHYRNVHVPAYGYGAGIELGVLDHEVTLGLKGFAEYNAFQILAARINAITYLREDRLDLRLLPEVGLTAMGKATLLYGYGLPVAGREMPGISEHRISLTFTFFPGE</sequence>
<keyword evidence="1" id="KW-0732">Signal</keyword>
<name>A0ABP8FRX0_9BACT</name>
<keyword evidence="3" id="KW-1185">Reference proteome</keyword>
<dbReference type="Proteomes" id="UP001501844">
    <property type="component" value="Unassembled WGS sequence"/>
</dbReference>
<organism evidence="2 3">
    <name type="scientific">Nibribacter koreensis</name>
    <dbReference type="NCBI Taxonomy" id="1084519"/>
    <lineage>
        <taxon>Bacteria</taxon>
        <taxon>Pseudomonadati</taxon>
        <taxon>Bacteroidota</taxon>
        <taxon>Cytophagia</taxon>
        <taxon>Cytophagales</taxon>
        <taxon>Hymenobacteraceae</taxon>
        <taxon>Nibribacter</taxon>
    </lineage>
</organism>
<dbReference type="RefSeq" id="WP_345167102.1">
    <property type="nucleotide sequence ID" value="NZ_BAABGX010000002.1"/>
</dbReference>
<evidence type="ECO:0000313" key="2">
    <source>
        <dbReference type="EMBL" id="GAA4309703.1"/>
    </source>
</evidence>
<reference evidence="3" key="1">
    <citation type="journal article" date="2019" name="Int. J. Syst. Evol. Microbiol.">
        <title>The Global Catalogue of Microorganisms (GCM) 10K type strain sequencing project: providing services to taxonomists for standard genome sequencing and annotation.</title>
        <authorList>
            <consortium name="The Broad Institute Genomics Platform"/>
            <consortium name="The Broad Institute Genome Sequencing Center for Infectious Disease"/>
            <person name="Wu L."/>
            <person name="Ma J."/>
        </authorList>
    </citation>
    <scope>NUCLEOTIDE SEQUENCE [LARGE SCALE GENOMIC DNA]</scope>
    <source>
        <strain evidence="3">JCM 17917</strain>
    </source>
</reference>
<evidence type="ECO:0000313" key="3">
    <source>
        <dbReference type="Proteomes" id="UP001501844"/>
    </source>
</evidence>